<dbReference type="NCBIfam" id="NF011041">
    <property type="entry name" value="PRK14471.1"/>
    <property type="match status" value="1"/>
</dbReference>
<evidence type="ECO:0000256" key="9">
    <source>
        <dbReference type="ARBA" id="ARBA00023136"/>
    </source>
</evidence>
<dbReference type="AlphaFoldDB" id="A0A1X7J1D9"/>
<evidence type="ECO:0000256" key="12">
    <source>
        <dbReference type="ARBA" id="ARBA00025614"/>
    </source>
</evidence>
<protein>
    <recommendedName>
        <fullName evidence="15">ATP synthase subunit b</fullName>
    </recommendedName>
    <alternativeName>
        <fullName evidence="15">ATP synthase F(0) sector subunit b</fullName>
    </alternativeName>
    <alternativeName>
        <fullName evidence="15">ATPase subunit I</fullName>
    </alternativeName>
    <alternativeName>
        <fullName evidence="15">F-type ATPase subunit b</fullName>
        <shortName evidence="15">F-ATPase subunit b</shortName>
    </alternativeName>
</protein>
<proteinExistence type="inferred from homology"/>
<dbReference type="GO" id="GO:0046961">
    <property type="term" value="F:proton-transporting ATPase activity, rotational mechanism"/>
    <property type="evidence" value="ECO:0007669"/>
    <property type="project" value="TreeGrafter"/>
</dbReference>
<dbReference type="InterPro" id="IPR050059">
    <property type="entry name" value="ATP_synthase_B_chain"/>
</dbReference>
<gene>
    <name evidence="15" type="primary">atpF</name>
    <name evidence="18" type="ORF">SAMN05661096_01164</name>
</gene>
<dbReference type="PANTHER" id="PTHR33445">
    <property type="entry name" value="ATP SYNTHASE SUBUNIT B', CHLOROPLASTIC"/>
    <property type="match status" value="1"/>
</dbReference>
<dbReference type="NCBIfam" id="TIGR01144">
    <property type="entry name" value="ATP_synt_b"/>
    <property type="match status" value="1"/>
</dbReference>
<comment type="function">
    <text evidence="12">Component of the F(0) channel, it forms part of the peripheral stalk, linking F(1) to F(0). The b'-subunit is a diverged and duplicated form of b found in plants and photosynthetic bacteria.</text>
</comment>
<keyword evidence="6 15" id="KW-0375">Hydrogen ion transport</keyword>
<comment type="subcellular location">
    <subcellularLocation>
        <location evidence="15">Cell membrane</location>
        <topology evidence="15">Single-pass membrane protein</topology>
    </subcellularLocation>
    <subcellularLocation>
        <location evidence="14">Endomembrane system</location>
        <topology evidence="14">Single-pass membrane protein</topology>
    </subcellularLocation>
</comment>
<evidence type="ECO:0000256" key="4">
    <source>
        <dbReference type="ARBA" id="ARBA00022547"/>
    </source>
</evidence>
<dbReference type="GO" id="GO:0012505">
    <property type="term" value="C:endomembrane system"/>
    <property type="evidence" value="ECO:0007669"/>
    <property type="project" value="UniProtKB-SubCell"/>
</dbReference>
<name>A0A1X7J1D9_9BACT</name>
<accession>A0A1X7J1D9</accession>
<feature type="transmembrane region" description="Helical" evidence="15">
    <location>
        <begin position="12"/>
        <end position="32"/>
    </location>
</feature>
<comment type="similarity">
    <text evidence="1 15 16">Belongs to the ATPase B chain family.</text>
</comment>
<keyword evidence="9 15" id="KW-0472">Membrane</keyword>
<dbReference type="PANTHER" id="PTHR33445:SF1">
    <property type="entry name" value="ATP SYNTHASE SUBUNIT B"/>
    <property type="match status" value="1"/>
</dbReference>
<evidence type="ECO:0000256" key="17">
    <source>
        <dbReference type="SAM" id="Coils"/>
    </source>
</evidence>
<dbReference type="InterPro" id="IPR005864">
    <property type="entry name" value="ATP_synth_F0_bsu_bac"/>
</dbReference>
<reference evidence="19" key="1">
    <citation type="submission" date="2017-04" db="EMBL/GenBank/DDBJ databases">
        <authorList>
            <person name="Varghese N."/>
            <person name="Submissions S."/>
        </authorList>
    </citation>
    <scope>NUCLEOTIDE SEQUENCE [LARGE SCALE GENOMIC DNA]</scope>
    <source>
        <strain evidence="19">DSM 4125</strain>
    </source>
</reference>
<keyword evidence="3 15" id="KW-1003">Cell membrane</keyword>
<evidence type="ECO:0000256" key="13">
    <source>
        <dbReference type="ARBA" id="ARBA00026054"/>
    </source>
</evidence>
<evidence type="ECO:0000256" key="11">
    <source>
        <dbReference type="ARBA" id="ARBA00025198"/>
    </source>
</evidence>
<evidence type="ECO:0000256" key="14">
    <source>
        <dbReference type="ARBA" id="ARBA00037847"/>
    </source>
</evidence>
<keyword evidence="5 15" id="KW-0812">Transmembrane</keyword>
<evidence type="ECO:0000256" key="7">
    <source>
        <dbReference type="ARBA" id="ARBA00022989"/>
    </source>
</evidence>
<evidence type="ECO:0000313" key="18">
    <source>
        <dbReference type="EMBL" id="SMG21263.1"/>
    </source>
</evidence>
<dbReference type="HAMAP" id="MF_01398">
    <property type="entry name" value="ATP_synth_b_bprime"/>
    <property type="match status" value="1"/>
</dbReference>
<evidence type="ECO:0000256" key="10">
    <source>
        <dbReference type="ARBA" id="ARBA00023310"/>
    </source>
</evidence>
<dbReference type="GO" id="GO:0046933">
    <property type="term" value="F:proton-transporting ATP synthase activity, rotational mechanism"/>
    <property type="evidence" value="ECO:0007669"/>
    <property type="project" value="UniProtKB-UniRule"/>
</dbReference>
<sequence>MEQLINDFSPGLFFMQLLIFLVLLGLLSKFAWKPILNSLKAREGSIADALQSAENAKEEMAKLQADNQKLLQEARLERDKLLKEATDIANKIKEEAKSDAAKQADRMISDAKNAIEVEKKAALKEVTTKVAELSLEIAEKLIRKNLSDDKAQKALAEDFMKDLKLN</sequence>
<dbReference type="GO" id="GO:0045259">
    <property type="term" value="C:proton-transporting ATP synthase complex"/>
    <property type="evidence" value="ECO:0007669"/>
    <property type="project" value="UniProtKB-KW"/>
</dbReference>
<dbReference type="InterPro" id="IPR028987">
    <property type="entry name" value="ATP_synth_B-like_membr_sf"/>
</dbReference>
<evidence type="ECO:0000256" key="8">
    <source>
        <dbReference type="ARBA" id="ARBA00023065"/>
    </source>
</evidence>
<evidence type="ECO:0000256" key="6">
    <source>
        <dbReference type="ARBA" id="ARBA00022781"/>
    </source>
</evidence>
<comment type="function">
    <text evidence="11 15">F(1)F(0) ATP synthase produces ATP from ADP in the presence of a proton or sodium gradient. F-type ATPases consist of two structural domains, F(1) containing the extramembraneous catalytic core and F(0) containing the membrane proton channel, linked together by a central stalk and a peripheral stalk. During catalysis, ATP synthesis in the catalytic domain of F(1) is coupled via a rotary mechanism of the central stalk subunits to proton translocation.</text>
</comment>
<comment type="subunit">
    <text evidence="15">F-type ATPases have 2 components, F(1) - the catalytic core - and F(0) - the membrane proton channel. F(1) has five subunits: alpha(3), beta(3), gamma(1), delta(1), epsilon(1). F(0) has three main subunits: a(1), b(2) and c(10-14). The alpha and beta chains form an alternating ring which encloses part of the gamma chain. F(1) is attached to F(0) by a central stalk formed by the gamma and epsilon chains, while a peripheral stalk is formed by the delta and b chains.</text>
</comment>
<evidence type="ECO:0000256" key="1">
    <source>
        <dbReference type="ARBA" id="ARBA00005513"/>
    </source>
</evidence>
<evidence type="ECO:0000256" key="16">
    <source>
        <dbReference type="RuleBase" id="RU003848"/>
    </source>
</evidence>
<dbReference type="OrthoDB" id="9795289at2"/>
<keyword evidence="10 15" id="KW-0066">ATP synthesis</keyword>
<evidence type="ECO:0000256" key="3">
    <source>
        <dbReference type="ARBA" id="ARBA00022475"/>
    </source>
</evidence>
<keyword evidence="2 15" id="KW-0813">Transport</keyword>
<feature type="coiled-coil region" evidence="17">
    <location>
        <begin position="46"/>
        <end position="91"/>
    </location>
</feature>
<dbReference type="RefSeq" id="WP_085516137.1">
    <property type="nucleotide sequence ID" value="NZ_FXAW01000002.1"/>
</dbReference>
<dbReference type="EMBL" id="FXAW01000002">
    <property type="protein sequence ID" value="SMG21263.1"/>
    <property type="molecule type" value="Genomic_DNA"/>
</dbReference>
<keyword evidence="7 15" id="KW-1133">Transmembrane helix</keyword>
<dbReference type="InterPro" id="IPR002146">
    <property type="entry name" value="ATP_synth_b/b'su_bac/chlpt"/>
</dbReference>
<dbReference type="SUPFAM" id="SSF81573">
    <property type="entry name" value="F1F0 ATP synthase subunit B, membrane domain"/>
    <property type="match status" value="1"/>
</dbReference>
<dbReference type="GO" id="GO:0005886">
    <property type="term" value="C:plasma membrane"/>
    <property type="evidence" value="ECO:0007669"/>
    <property type="project" value="UniProtKB-SubCell"/>
</dbReference>
<evidence type="ECO:0000256" key="5">
    <source>
        <dbReference type="ARBA" id="ARBA00022692"/>
    </source>
</evidence>
<organism evidence="18 19">
    <name type="scientific">Marivirga sericea</name>
    <dbReference type="NCBI Taxonomy" id="1028"/>
    <lineage>
        <taxon>Bacteria</taxon>
        <taxon>Pseudomonadati</taxon>
        <taxon>Bacteroidota</taxon>
        <taxon>Cytophagia</taxon>
        <taxon>Cytophagales</taxon>
        <taxon>Marivirgaceae</taxon>
        <taxon>Marivirga</taxon>
    </lineage>
</organism>
<keyword evidence="17" id="KW-0175">Coiled coil</keyword>
<keyword evidence="19" id="KW-1185">Reference proteome</keyword>
<evidence type="ECO:0000256" key="2">
    <source>
        <dbReference type="ARBA" id="ARBA00022448"/>
    </source>
</evidence>
<dbReference type="STRING" id="1028.SAMN05661096_01164"/>
<comment type="subunit">
    <text evidence="13">F-type ATPases have 2 components, F(1) - the catalytic core - and F(0) - the membrane proton channel. F(1) has five subunits: alpha(3), beta(3), gamma(1), delta(1), epsilon(1). F(0) has four main subunits: a(1), b(2) and c(10-14). The alpha and beta chains form an alternating ring which encloses part of the gamma chain. F(1) is attached to F(0) by a central stalk formed by the gamma and epsilon chains, while a peripheral stalk is formed by the delta and b chains.</text>
</comment>
<dbReference type="Pfam" id="PF00430">
    <property type="entry name" value="ATP-synt_B"/>
    <property type="match status" value="1"/>
</dbReference>
<keyword evidence="8 15" id="KW-0406">Ion transport</keyword>
<dbReference type="Proteomes" id="UP000193804">
    <property type="component" value="Unassembled WGS sequence"/>
</dbReference>
<dbReference type="CDD" id="cd06503">
    <property type="entry name" value="ATP-synt_Fo_b"/>
    <property type="match status" value="1"/>
</dbReference>
<keyword evidence="4 15" id="KW-0138">CF(0)</keyword>
<evidence type="ECO:0000256" key="15">
    <source>
        <dbReference type="HAMAP-Rule" id="MF_01398"/>
    </source>
</evidence>
<evidence type="ECO:0000313" key="19">
    <source>
        <dbReference type="Proteomes" id="UP000193804"/>
    </source>
</evidence>